<dbReference type="EMBL" id="MU839837">
    <property type="protein sequence ID" value="KAK1753768.1"/>
    <property type="molecule type" value="Genomic_DNA"/>
</dbReference>
<evidence type="ECO:0008006" key="14">
    <source>
        <dbReference type="Google" id="ProtNLM"/>
    </source>
</evidence>
<dbReference type="InterPro" id="IPR052374">
    <property type="entry name" value="SERAC1"/>
</dbReference>
<evidence type="ECO:0000256" key="9">
    <source>
        <dbReference type="SAM" id="SignalP"/>
    </source>
</evidence>
<keyword evidence="5" id="KW-0256">Endoplasmic reticulum</keyword>
<dbReference type="Pfam" id="PF13191">
    <property type="entry name" value="AAA_16"/>
    <property type="match status" value="1"/>
</dbReference>
<evidence type="ECO:0000256" key="6">
    <source>
        <dbReference type="ARBA" id="ARBA00023128"/>
    </source>
</evidence>
<dbReference type="InterPro" id="IPR041664">
    <property type="entry name" value="AAA_16"/>
</dbReference>
<evidence type="ECO:0000256" key="5">
    <source>
        <dbReference type="ARBA" id="ARBA00022824"/>
    </source>
</evidence>
<dbReference type="GO" id="GO:0005739">
    <property type="term" value="C:mitochondrion"/>
    <property type="evidence" value="ECO:0007669"/>
    <property type="project" value="UniProtKB-SubCell"/>
</dbReference>
<reference evidence="12" key="1">
    <citation type="submission" date="2023-06" db="EMBL/GenBank/DDBJ databases">
        <title>Genome-scale phylogeny and comparative genomics of the fungal order Sordariales.</title>
        <authorList>
            <consortium name="Lawrence Berkeley National Laboratory"/>
            <person name="Hensen N."/>
            <person name="Bonometti L."/>
            <person name="Westerberg I."/>
            <person name="Brannstrom I.O."/>
            <person name="Guillou S."/>
            <person name="Cros-Aarteil S."/>
            <person name="Calhoun S."/>
            <person name="Haridas S."/>
            <person name="Kuo A."/>
            <person name="Mondo S."/>
            <person name="Pangilinan J."/>
            <person name="Riley R."/>
            <person name="Labutti K."/>
            <person name="Andreopoulos B."/>
            <person name="Lipzen A."/>
            <person name="Chen C."/>
            <person name="Yanf M."/>
            <person name="Daum C."/>
            <person name="Ng V."/>
            <person name="Clum A."/>
            <person name="Steindorff A."/>
            <person name="Ohm R."/>
            <person name="Martin F."/>
            <person name="Silar P."/>
            <person name="Natvig D."/>
            <person name="Lalanne C."/>
            <person name="Gautier V."/>
            <person name="Ament-Velasquez S.L."/>
            <person name="Kruys A."/>
            <person name="Hutchinson M.I."/>
            <person name="Powell A.J."/>
            <person name="Barry K."/>
            <person name="Miller A.N."/>
            <person name="Grigoriev I.V."/>
            <person name="Debuchy R."/>
            <person name="Gladieux P."/>
            <person name="Thoren M.H."/>
            <person name="Johannesson H."/>
        </authorList>
    </citation>
    <scope>NUCLEOTIDE SEQUENCE</scope>
    <source>
        <strain evidence="12">PSN4</strain>
    </source>
</reference>
<keyword evidence="13" id="KW-1185">Reference proteome</keyword>
<feature type="chain" id="PRO_5042539863" description="GPI inositol-deacylase" evidence="9">
    <location>
        <begin position="22"/>
        <end position="1335"/>
    </location>
</feature>
<evidence type="ECO:0000256" key="2">
    <source>
        <dbReference type="ARBA" id="ARBA00004240"/>
    </source>
</evidence>
<feature type="compositionally biased region" description="Polar residues" evidence="8">
    <location>
        <begin position="493"/>
        <end position="508"/>
    </location>
</feature>
<dbReference type="PANTHER" id="PTHR48182:SF2">
    <property type="entry name" value="PROTEIN SERAC1"/>
    <property type="match status" value="1"/>
</dbReference>
<evidence type="ECO:0000313" key="13">
    <source>
        <dbReference type="Proteomes" id="UP001239445"/>
    </source>
</evidence>
<feature type="domain" description="DUF676" evidence="10">
    <location>
        <begin position="133"/>
        <end position="222"/>
    </location>
</feature>
<name>A0AAJ0BB29_9PEZI</name>
<dbReference type="SUPFAM" id="SSF53474">
    <property type="entry name" value="alpha/beta-Hydrolases"/>
    <property type="match status" value="1"/>
</dbReference>
<sequence>MRILALASLLALLATNPCPNSTPPTTGRASLGRRESLSCENHRTHLAHAQDTYTSNGTDGEDYKLHLLVDPEDADIDIIAVHGLDGHWKDSWTADNGVFWLQDLLPTDFPRARIFSFGHDSRTRGAPKPLTLDISDHGKDLVTSLANERYLSNTEERPLIFIGHSLGGLVIKSALLHSDMARVGHLEMQKSIQLSTSAVLFLATPHQGGEGVHLAQIMTRVLSVVSYTNPKLLDQVQQHSEWLQDLQSRYNSISGDFDSVFFYETYEMAIDVAGVNVRRLLVVPKFSAVIPGAVNAEDVRMSADHSSIAKYPGSTDPNYERVSTRLRVLASKAAPRVRQNWMRWTAIKDIEANPPPTSQLREQQVSNKPLEFRLGLAFDRVWNRQQFVGRETTLRHLDRKLHKTSSGSDFRLVVLYGIGGVGKTQIALQYAHLSKLKYSTIFWLDGSSKESALLSIMGCLERITNHYNSFGHGENPRNRKIKESLEKARQMRSAPSVQKTEMGNSPQSGAERFRLLTEAFISWLSVGNNEQWLIILDNVDDLESYDFRELLPNTDHGAVIITSRRSDLAVKWDAIEVTDMDSEEAIELLAGGAKLALQRETSEWDAAQRLVEMLSYFPLAIVQAASFIAARKQPQNPVANPIAEYTELFLNHSKTMLNHKNAKAAWDYRDDTTLTTWEISYLAVHEQMPRATQILHICAFLNRDSIYEELFILGLPQDQSEGAQVQQAFNLLKSYSFIRWSSSNSGFSMHPLVHMWAKIRLDRVIQEAVARETLEMLYRCAQHYGTSHRLEQLRDTSQRLDPLHFMELFSFYEKKSPCNLKDRIDFYADEHQPEFDAVLEGAYYFVRGTFDEAVSYIYRKYFTDGVSPLRDWELMAILDNLMNWRTSSHIRILAWVVCQASATHGSKHPKVLYHMGNYAHSLHMTGDIRRSRAWYEWLLVARRRVLGDSHPATAGAMLGIARLSHDCGVAIDSALGGFERRLYVLGYEDSLTVNAGNILDEIADACRDYLEDSKHDTLDKWKMRYIRDHNISVMDPRWPLREDSDEGRIANVRLARAYLEAGHVEEGTGILVNVLGALGNAWVNLWDWGYLEIPSYSLEVYAGQFAIDVVNRYSGLLASDSNRALPDLTAALERLWYANRPYALTPDQEGSYNARACVAFPVSFSLALLSWAGENSEMAERWLDEIPGVFADWFARGSCPSVGNSYIGEGYTKFPRRYFTHIVSEAFRPNHPWARDHSWVTTASFSHLILSRMMYLEPALGITLSLFGWDWAVCPSYLGASLRVLDVVYGGQIKTSSRCRLPLWKLAAERKLFMEQEESESCFSDVRRFSMCRAG</sequence>
<evidence type="ECO:0000256" key="7">
    <source>
        <dbReference type="ARBA" id="ARBA00023136"/>
    </source>
</evidence>
<keyword evidence="9" id="KW-0732">Signal</keyword>
<evidence type="ECO:0000256" key="4">
    <source>
        <dbReference type="ARBA" id="ARBA00007920"/>
    </source>
</evidence>
<dbReference type="Gene3D" id="3.40.50.1820">
    <property type="entry name" value="alpha/beta hydrolase"/>
    <property type="match status" value="1"/>
</dbReference>
<evidence type="ECO:0000313" key="12">
    <source>
        <dbReference type="EMBL" id="KAK1753768.1"/>
    </source>
</evidence>
<accession>A0AAJ0BB29</accession>
<dbReference type="InterPro" id="IPR027417">
    <property type="entry name" value="P-loop_NTPase"/>
</dbReference>
<dbReference type="Gene3D" id="1.25.40.10">
    <property type="entry name" value="Tetratricopeptide repeat domain"/>
    <property type="match status" value="1"/>
</dbReference>
<comment type="similarity">
    <text evidence="4">Belongs to the putative lipase ROG1 family.</text>
</comment>
<dbReference type="Proteomes" id="UP001239445">
    <property type="component" value="Unassembled WGS sequence"/>
</dbReference>
<dbReference type="InterPro" id="IPR029058">
    <property type="entry name" value="AB_hydrolase_fold"/>
</dbReference>
<dbReference type="Gene3D" id="3.40.50.300">
    <property type="entry name" value="P-loop containing nucleotide triphosphate hydrolases"/>
    <property type="match status" value="1"/>
</dbReference>
<dbReference type="GO" id="GO:0016020">
    <property type="term" value="C:membrane"/>
    <property type="evidence" value="ECO:0007669"/>
    <property type="project" value="UniProtKB-SubCell"/>
</dbReference>
<dbReference type="Pfam" id="PF05057">
    <property type="entry name" value="DUF676"/>
    <property type="match status" value="1"/>
</dbReference>
<evidence type="ECO:0000256" key="8">
    <source>
        <dbReference type="SAM" id="MobiDB-lite"/>
    </source>
</evidence>
<organism evidence="12 13">
    <name type="scientific">Echria macrotheca</name>
    <dbReference type="NCBI Taxonomy" id="438768"/>
    <lineage>
        <taxon>Eukaryota</taxon>
        <taxon>Fungi</taxon>
        <taxon>Dikarya</taxon>
        <taxon>Ascomycota</taxon>
        <taxon>Pezizomycotina</taxon>
        <taxon>Sordariomycetes</taxon>
        <taxon>Sordariomycetidae</taxon>
        <taxon>Sordariales</taxon>
        <taxon>Schizotheciaceae</taxon>
        <taxon>Echria</taxon>
    </lineage>
</organism>
<feature type="region of interest" description="Disordered" evidence="8">
    <location>
        <begin position="486"/>
        <end position="508"/>
    </location>
</feature>
<evidence type="ECO:0000259" key="11">
    <source>
        <dbReference type="Pfam" id="PF13191"/>
    </source>
</evidence>
<dbReference type="GO" id="GO:0005783">
    <property type="term" value="C:endoplasmic reticulum"/>
    <property type="evidence" value="ECO:0007669"/>
    <property type="project" value="UniProtKB-SubCell"/>
</dbReference>
<proteinExistence type="inferred from homology"/>
<evidence type="ECO:0000259" key="10">
    <source>
        <dbReference type="Pfam" id="PF05057"/>
    </source>
</evidence>
<dbReference type="SUPFAM" id="SSF52540">
    <property type="entry name" value="P-loop containing nucleoside triphosphate hydrolases"/>
    <property type="match status" value="1"/>
</dbReference>
<dbReference type="InterPro" id="IPR011990">
    <property type="entry name" value="TPR-like_helical_dom_sf"/>
</dbReference>
<dbReference type="InterPro" id="IPR007751">
    <property type="entry name" value="DUF676_lipase-like"/>
</dbReference>
<evidence type="ECO:0000256" key="1">
    <source>
        <dbReference type="ARBA" id="ARBA00004173"/>
    </source>
</evidence>
<comment type="caution">
    <text evidence="12">The sequence shown here is derived from an EMBL/GenBank/DDBJ whole genome shotgun (WGS) entry which is preliminary data.</text>
</comment>
<keyword evidence="7" id="KW-0472">Membrane</keyword>
<feature type="signal peptide" evidence="9">
    <location>
        <begin position="1"/>
        <end position="21"/>
    </location>
</feature>
<keyword evidence="6" id="KW-0496">Mitochondrion</keyword>
<dbReference type="PANTHER" id="PTHR48182">
    <property type="entry name" value="PROTEIN SERAC1"/>
    <property type="match status" value="1"/>
</dbReference>
<feature type="domain" description="Orc1-like AAA ATPase" evidence="11">
    <location>
        <begin position="386"/>
        <end position="544"/>
    </location>
</feature>
<gene>
    <name evidence="12" type="ORF">QBC47DRAFT_47883</name>
</gene>
<comment type="subcellular location">
    <subcellularLocation>
        <location evidence="2">Endoplasmic reticulum</location>
    </subcellularLocation>
    <subcellularLocation>
        <location evidence="3">Membrane</location>
    </subcellularLocation>
    <subcellularLocation>
        <location evidence="1">Mitochondrion</location>
    </subcellularLocation>
</comment>
<evidence type="ECO:0000256" key="3">
    <source>
        <dbReference type="ARBA" id="ARBA00004370"/>
    </source>
</evidence>
<protein>
    <recommendedName>
        <fullName evidence="14">GPI inositol-deacylase</fullName>
    </recommendedName>
</protein>